<proteinExistence type="inferred from homology"/>
<evidence type="ECO:0000259" key="7">
    <source>
        <dbReference type="Pfam" id="PF00441"/>
    </source>
</evidence>
<evidence type="ECO:0000256" key="2">
    <source>
        <dbReference type="ARBA" id="ARBA00009347"/>
    </source>
</evidence>
<dbReference type="InterPro" id="IPR006091">
    <property type="entry name" value="Acyl-CoA_Oxase/DH_mid-dom"/>
</dbReference>
<dbReference type="Pfam" id="PF02770">
    <property type="entry name" value="Acyl-CoA_dh_M"/>
    <property type="match status" value="1"/>
</dbReference>
<keyword evidence="3 6" id="KW-0285">Flavoprotein</keyword>
<dbReference type="InterPro" id="IPR013786">
    <property type="entry name" value="AcylCoA_DH/ox_N"/>
</dbReference>
<dbReference type="Pfam" id="PF00441">
    <property type="entry name" value="Acyl-CoA_dh_1"/>
    <property type="match status" value="1"/>
</dbReference>
<evidence type="ECO:0000256" key="4">
    <source>
        <dbReference type="ARBA" id="ARBA00022827"/>
    </source>
</evidence>
<comment type="similarity">
    <text evidence="2 6">Belongs to the acyl-CoA dehydrogenase family.</text>
</comment>
<comment type="cofactor">
    <cofactor evidence="1 6">
        <name>FAD</name>
        <dbReference type="ChEBI" id="CHEBI:57692"/>
    </cofactor>
</comment>
<keyword evidence="5 6" id="KW-0560">Oxidoreductase</keyword>
<feature type="domain" description="Acyl-CoA dehydrogenase/oxidase N-terminal" evidence="9">
    <location>
        <begin position="6"/>
        <end position="119"/>
    </location>
</feature>
<reference evidence="11" key="1">
    <citation type="journal article" date="2019" name="Int. J. Syst. Evol. Microbiol.">
        <title>The Global Catalogue of Microorganisms (GCM) 10K type strain sequencing project: providing services to taxonomists for standard genome sequencing and annotation.</title>
        <authorList>
            <consortium name="The Broad Institute Genomics Platform"/>
            <consortium name="The Broad Institute Genome Sequencing Center for Infectious Disease"/>
            <person name="Wu L."/>
            <person name="Ma J."/>
        </authorList>
    </citation>
    <scope>NUCLEOTIDE SEQUENCE [LARGE SCALE GENOMIC DNA]</scope>
    <source>
        <strain evidence="11">CGMCC 1.15180</strain>
    </source>
</reference>
<evidence type="ECO:0000256" key="5">
    <source>
        <dbReference type="ARBA" id="ARBA00023002"/>
    </source>
</evidence>
<dbReference type="EMBL" id="JBHSPX010000007">
    <property type="protein sequence ID" value="MFC6065271.1"/>
    <property type="molecule type" value="Genomic_DNA"/>
</dbReference>
<evidence type="ECO:0000259" key="8">
    <source>
        <dbReference type="Pfam" id="PF02770"/>
    </source>
</evidence>
<dbReference type="InterPro" id="IPR036250">
    <property type="entry name" value="AcylCo_DH-like_C"/>
</dbReference>
<dbReference type="InterPro" id="IPR037069">
    <property type="entry name" value="AcylCoA_DH/ox_N_sf"/>
</dbReference>
<dbReference type="InterPro" id="IPR009075">
    <property type="entry name" value="AcylCo_DH/oxidase_C"/>
</dbReference>
<dbReference type="InterPro" id="IPR009100">
    <property type="entry name" value="AcylCoA_DH/oxidase_NM_dom_sf"/>
</dbReference>
<protein>
    <submittedName>
        <fullName evidence="10">Acyl-CoA dehydrogenase family protein</fullName>
    </submittedName>
</protein>
<evidence type="ECO:0000256" key="6">
    <source>
        <dbReference type="RuleBase" id="RU362125"/>
    </source>
</evidence>
<dbReference type="SUPFAM" id="SSF47203">
    <property type="entry name" value="Acyl-CoA dehydrogenase C-terminal domain-like"/>
    <property type="match status" value="1"/>
</dbReference>
<evidence type="ECO:0000313" key="10">
    <source>
        <dbReference type="EMBL" id="MFC6065271.1"/>
    </source>
</evidence>
<dbReference type="PANTHER" id="PTHR43292">
    <property type="entry name" value="ACYL-COA DEHYDROGENASE"/>
    <property type="match status" value="1"/>
</dbReference>
<dbReference type="Pfam" id="PF02771">
    <property type="entry name" value="Acyl-CoA_dh_N"/>
    <property type="match status" value="1"/>
</dbReference>
<dbReference type="Gene3D" id="2.40.110.10">
    <property type="entry name" value="Butyryl-CoA Dehydrogenase, subunit A, domain 2"/>
    <property type="match status" value="1"/>
</dbReference>
<dbReference type="InterPro" id="IPR052161">
    <property type="entry name" value="Mycobact_Acyl-CoA_DH"/>
</dbReference>
<evidence type="ECO:0000259" key="9">
    <source>
        <dbReference type="Pfam" id="PF02771"/>
    </source>
</evidence>
<comment type="caution">
    <text evidence="10">The sequence shown here is derived from an EMBL/GenBank/DDBJ whole genome shotgun (WGS) entry which is preliminary data.</text>
</comment>
<organism evidence="10 11">
    <name type="scientific">Streptomyces ochraceiscleroticus</name>
    <dbReference type="NCBI Taxonomy" id="47761"/>
    <lineage>
        <taxon>Bacteria</taxon>
        <taxon>Bacillati</taxon>
        <taxon>Actinomycetota</taxon>
        <taxon>Actinomycetes</taxon>
        <taxon>Kitasatosporales</taxon>
        <taxon>Streptomycetaceae</taxon>
        <taxon>Streptomyces</taxon>
    </lineage>
</organism>
<evidence type="ECO:0000313" key="11">
    <source>
        <dbReference type="Proteomes" id="UP001596139"/>
    </source>
</evidence>
<dbReference type="Gene3D" id="1.20.140.10">
    <property type="entry name" value="Butyryl-CoA Dehydrogenase, subunit A, domain 3"/>
    <property type="match status" value="1"/>
</dbReference>
<keyword evidence="11" id="KW-1185">Reference proteome</keyword>
<gene>
    <name evidence="10" type="ORF">ACFP4F_22405</name>
</gene>
<evidence type="ECO:0000256" key="1">
    <source>
        <dbReference type="ARBA" id="ARBA00001974"/>
    </source>
</evidence>
<evidence type="ECO:0000256" key="3">
    <source>
        <dbReference type="ARBA" id="ARBA00022630"/>
    </source>
</evidence>
<feature type="domain" description="Acyl-CoA oxidase/dehydrogenase middle" evidence="8">
    <location>
        <begin position="123"/>
        <end position="210"/>
    </location>
</feature>
<sequence>MHLEYTPEQQRLRAELRTYFAQLVPDNAYARYAAPAERKRFYRETVRRLGADGRLGVGWPEEYGGRGLTPMEQFVFFDEAAQAGVPLPLMALNTVGPTIMKYGTEEQKAYFLPRILSGEIDFAIGYSEPDAGTDLAALKTRAVRDGDSYVVNGQKIWTTNGDTADWVWLAVRTDPEAPPHKGISMLLVPTSDPGYSCTLINTLAGHDTTASYYENVRVPVSRRVGAENEGWRIITNQLNHERVTLAAHGAMAIRALHDVQRWAMETKLADGRRVIDLGWVRTRLARTHTKLDALKLLNRRMVDALQRAALTPQDASAVKVYGSEARRDAYAWLLEVVGAAGPLKEGSAGAVLHGELERGYRSAVIFTFGGGNNEIQREIISWIGLGMPRVRR</sequence>
<feature type="domain" description="Acyl-CoA dehydrogenase/oxidase C-terminal" evidence="7">
    <location>
        <begin position="228"/>
        <end position="380"/>
    </location>
</feature>
<accession>A0ABW1MN64</accession>
<dbReference type="PANTHER" id="PTHR43292:SF3">
    <property type="entry name" value="ACYL-COA DEHYDROGENASE FADE29"/>
    <property type="match status" value="1"/>
</dbReference>
<keyword evidence="4 6" id="KW-0274">FAD</keyword>
<dbReference type="RefSeq" id="WP_031061320.1">
    <property type="nucleotide sequence ID" value="NZ_JBHSPX010000007.1"/>
</dbReference>
<dbReference type="InterPro" id="IPR046373">
    <property type="entry name" value="Acyl-CoA_Oxase/DH_mid-dom_sf"/>
</dbReference>
<name>A0ABW1MN64_9ACTN</name>
<dbReference type="Proteomes" id="UP001596139">
    <property type="component" value="Unassembled WGS sequence"/>
</dbReference>
<dbReference type="Gene3D" id="1.10.540.10">
    <property type="entry name" value="Acyl-CoA dehydrogenase/oxidase, N-terminal domain"/>
    <property type="match status" value="1"/>
</dbReference>
<dbReference type="SUPFAM" id="SSF56645">
    <property type="entry name" value="Acyl-CoA dehydrogenase NM domain-like"/>
    <property type="match status" value="1"/>
</dbReference>